<accession>A0A2T8IB43</accession>
<proteinExistence type="predicted"/>
<dbReference type="Proteomes" id="UP000243499">
    <property type="component" value="Chromosome 7"/>
</dbReference>
<evidence type="ECO:0000313" key="2">
    <source>
        <dbReference type="EMBL" id="PVH34893.1"/>
    </source>
</evidence>
<dbReference type="Gramene" id="PVH34893">
    <property type="protein sequence ID" value="PVH34893"/>
    <property type="gene ID" value="PAHAL_7G057100"/>
</dbReference>
<keyword evidence="1" id="KW-1133">Transmembrane helix</keyword>
<reference evidence="2" key="1">
    <citation type="submission" date="2018-04" db="EMBL/GenBank/DDBJ databases">
        <title>WGS assembly of Panicum hallii.</title>
        <authorList>
            <person name="Lovell J."/>
            <person name="Jenkins J."/>
            <person name="Lowry D."/>
            <person name="Mamidi S."/>
            <person name="Sreedasyam A."/>
            <person name="Weng X."/>
            <person name="Barry K."/>
            <person name="Bonette J."/>
            <person name="Campitelli B."/>
            <person name="Daum C."/>
            <person name="Gordon S."/>
            <person name="Gould B."/>
            <person name="Lipzen A."/>
            <person name="Macqueen A."/>
            <person name="Palacio-Mejia J."/>
            <person name="Plott C."/>
            <person name="Shakirov E."/>
            <person name="Shu S."/>
            <person name="Yoshinaga Y."/>
            <person name="Zane M."/>
            <person name="Rokhsar D."/>
            <person name="Grimwood J."/>
            <person name="Schmutz J."/>
            <person name="Juenger T."/>
        </authorList>
    </citation>
    <scope>NUCLEOTIDE SEQUENCE [LARGE SCALE GENOMIC DNA]</scope>
    <source>
        <strain evidence="2">FIL2</strain>
    </source>
</reference>
<keyword evidence="1" id="KW-0472">Membrane</keyword>
<dbReference type="EMBL" id="CM008052">
    <property type="protein sequence ID" value="PVH34893.1"/>
    <property type="molecule type" value="Genomic_DNA"/>
</dbReference>
<feature type="transmembrane region" description="Helical" evidence="1">
    <location>
        <begin position="101"/>
        <end position="120"/>
    </location>
</feature>
<evidence type="ECO:0000256" key="1">
    <source>
        <dbReference type="SAM" id="Phobius"/>
    </source>
</evidence>
<keyword evidence="1" id="KW-0812">Transmembrane</keyword>
<gene>
    <name evidence="2" type="ORF">PAHAL_7G057100</name>
</gene>
<name>A0A2T8IB43_9POAL</name>
<dbReference type="AlphaFoldDB" id="A0A2T8IB43"/>
<organism evidence="2">
    <name type="scientific">Panicum hallii</name>
    <dbReference type="NCBI Taxonomy" id="206008"/>
    <lineage>
        <taxon>Eukaryota</taxon>
        <taxon>Viridiplantae</taxon>
        <taxon>Streptophyta</taxon>
        <taxon>Embryophyta</taxon>
        <taxon>Tracheophyta</taxon>
        <taxon>Spermatophyta</taxon>
        <taxon>Magnoliopsida</taxon>
        <taxon>Liliopsida</taxon>
        <taxon>Poales</taxon>
        <taxon>Poaceae</taxon>
        <taxon>PACMAD clade</taxon>
        <taxon>Panicoideae</taxon>
        <taxon>Panicodae</taxon>
        <taxon>Paniceae</taxon>
        <taxon>Panicinae</taxon>
        <taxon>Panicum</taxon>
        <taxon>Panicum sect. Panicum</taxon>
    </lineage>
</organism>
<sequence length="122" mass="13839">MTIDYKVSLFLLLHSDFWYNSRGSTCTFHYFLVGTNVSQSASPSKLNCQFIGRPTLLHWEDHNSSIHSVIEVNEHLMESLLDKLSNRSCPTSISRRKSSRLAVAVSARSYFIIMGLLFILGP</sequence>
<protein>
    <submittedName>
        <fullName evidence="2">Uncharacterized protein</fullName>
    </submittedName>
</protein>